<evidence type="ECO:0000256" key="1">
    <source>
        <dbReference type="ARBA" id="ARBA00022448"/>
    </source>
</evidence>
<keyword evidence="1" id="KW-0813">Transport</keyword>
<dbReference type="SUPFAM" id="SSF52540">
    <property type="entry name" value="P-loop containing nucleoside triphosphate hydrolases"/>
    <property type="match status" value="1"/>
</dbReference>
<evidence type="ECO:0000256" key="3">
    <source>
        <dbReference type="ARBA" id="ARBA00022840"/>
    </source>
</evidence>
<dbReference type="Gene3D" id="3.40.50.300">
    <property type="entry name" value="P-loop containing nucleotide triphosphate hydrolases"/>
    <property type="match status" value="1"/>
</dbReference>
<gene>
    <name evidence="5" type="ORF">S06H3_22784</name>
</gene>
<dbReference type="GO" id="GO:0005524">
    <property type="term" value="F:ATP binding"/>
    <property type="evidence" value="ECO:0007669"/>
    <property type="project" value="UniProtKB-KW"/>
</dbReference>
<feature type="non-terminal residue" evidence="5">
    <location>
        <position position="135"/>
    </location>
</feature>
<dbReference type="InterPro" id="IPR027417">
    <property type="entry name" value="P-loop_NTPase"/>
</dbReference>
<dbReference type="EMBL" id="BARV01012248">
    <property type="protein sequence ID" value="GAI02707.1"/>
    <property type="molecule type" value="Genomic_DNA"/>
</dbReference>
<organism evidence="5">
    <name type="scientific">marine sediment metagenome</name>
    <dbReference type="NCBI Taxonomy" id="412755"/>
    <lineage>
        <taxon>unclassified sequences</taxon>
        <taxon>metagenomes</taxon>
        <taxon>ecological metagenomes</taxon>
    </lineage>
</organism>
<evidence type="ECO:0000256" key="2">
    <source>
        <dbReference type="ARBA" id="ARBA00022741"/>
    </source>
</evidence>
<keyword evidence="2" id="KW-0547">Nucleotide-binding</keyword>
<dbReference type="AlphaFoldDB" id="X1K6Q8"/>
<dbReference type="GO" id="GO:0016887">
    <property type="term" value="F:ATP hydrolysis activity"/>
    <property type="evidence" value="ECO:0007669"/>
    <property type="project" value="InterPro"/>
</dbReference>
<dbReference type="InterPro" id="IPR050319">
    <property type="entry name" value="ABC_transp_ATP-bind"/>
</dbReference>
<proteinExistence type="predicted"/>
<dbReference type="InterPro" id="IPR003439">
    <property type="entry name" value="ABC_transporter-like_ATP-bd"/>
</dbReference>
<dbReference type="Pfam" id="PF00005">
    <property type="entry name" value="ABC_tran"/>
    <property type="match status" value="1"/>
</dbReference>
<name>X1K6Q8_9ZZZZ</name>
<protein>
    <recommendedName>
        <fullName evidence="4">ABC transporter domain-containing protein</fullName>
    </recommendedName>
</protein>
<sequence>MSNTNGHLLKVNDLKTYFPIKKGLFQRTIGYVKAVDGISFAIESGKTLGLVGESGCGKTTVARSIIRLIPATGGQVLFNGVDILKADRQQLQQIYTDISLIFQDPYSSLNPRMTVANIVGETLKIHKGLAGGELV</sequence>
<reference evidence="5" key="1">
    <citation type="journal article" date="2014" name="Front. Microbiol.">
        <title>High frequency of phylogenetically diverse reductive dehalogenase-homologous genes in deep subseafloor sedimentary metagenomes.</title>
        <authorList>
            <person name="Kawai M."/>
            <person name="Futagami T."/>
            <person name="Toyoda A."/>
            <person name="Takaki Y."/>
            <person name="Nishi S."/>
            <person name="Hori S."/>
            <person name="Arai W."/>
            <person name="Tsubouchi T."/>
            <person name="Morono Y."/>
            <person name="Uchiyama I."/>
            <person name="Ito T."/>
            <person name="Fujiyama A."/>
            <person name="Inagaki F."/>
            <person name="Takami H."/>
        </authorList>
    </citation>
    <scope>NUCLEOTIDE SEQUENCE</scope>
    <source>
        <strain evidence="5">Expedition CK06-06</strain>
    </source>
</reference>
<dbReference type="PANTHER" id="PTHR43776">
    <property type="entry name" value="TRANSPORT ATP-BINDING PROTEIN"/>
    <property type="match status" value="1"/>
</dbReference>
<evidence type="ECO:0000313" key="5">
    <source>
        <dbReference type="EMBL" id="GAI02707.1"/>
    </source>
</evidence>
<comment type="caution">
    <text evidence="5">The sequence shown here is derived from an EMBL/GenBank/DDBJ whole genome shotgun (WGS) entry which is preliminary data.</text>
</comment>
<feature type="domain" description="ABC transporter" evidence="4">
    <location>
        <begin position="36"/>
        <end position="117"/>
    </location>
</feature>
<keyword evidence="3" id="KW-0067">ATP-binding</keyword>
<accession>X1K6Q8</accession>
<evidence type="ECO:0000259" key="4">
    <source>
        <dbReference type="Pfam" id="PF00005"/>
    </source>
</evidence>